<proteinExistence type="predicted"/>
<evidence type="ECO:0000256" key="1">
    <source>
        <dbReference type="SAM" id="Phobius"/>
    </source>
</evidence>
<protein>
    <recommendedName>
        <fullName evidence="4">Protease PrsW</fullName>
    </recommendedName>
</protein>
<feature type="transmembrane region" description="Helical" evidence="1">
    <location>
        <begin position="75"/>
        <end position="95"/>
    </location>
</feature>
<accession>A0A1F6DSG6</accession>
<feature type="transmembrane region" description="Helical" evidence="1">
    <location>
        <begin position="6"/>
        <end position="25"/>
    </location>
</feature>
<keyword evidence="1" id="KW-1133">Transmembrane helix</keyword>
<gene>
    <name evidence="2" type="ORF">A3C94_00775</name>
</gene>
<name>A0A1F6DSG6_9BACT</name>
<feature type="transmembrane region" description="Helical" evidence="1">
    <location>
        <begin position="204"/>
        <end position="226"/>
    </location>
</feature>
<dbReference type="EMBL" id="MFLJ01000025">
    <property type="protein sequence ID" value="OGG64389.1"/>
    <property type="molecule type" value="Genomic_DNA"/>
</dbReference>
<evidence type="ECO:0000313" key="2">
    <source>
        <dbReference type="EMBL" id="OGG64389.1"/>
    </source>
</evidence>
<comment type="caution">
    <text evidence="2">The sequence shown here is derived from an EMBL/GenBank/DDBJ whole genome shotgun (WGS) entry which is preliminary data.</text>
</comment>
<dbReference type="PANTHER" id="PTHR36844">
    <property type="entry name" value="PROTEASE PRSW"/>
    <property type="match status" value="1"/>
</dbReference>
<sequence length="241" mass="26249">MTATTLGYAFLGGLLPSFIWLYFLLKEDARHPEPKSLIAFTFVAGMAAVPFALPLEQFMKSALIGDQTAFPVSVLTAWALIEEVLKYAMAAIFILWRNAVDEAPDYVIYMITVALGFAAAENMLFLLAPLMDGHVATSFFTGNVRFLGSTLLHVVASASIGFALAFSDAYRPAGRMAAAALGLILAIALHTAFNTLIINEGTSTTLTAFFLIWTVAVIFFAAFEVLKYFQYRNLSNPTPHP</sequence>
<dbReference type="InterPro" id="IPR026898">
    <property type="entry name" value="PrsW"/>
</dbReference>
<reference evidence="2 3" key="1">
    <citation type="journal article" date="2016" name="Nat. Commun.">
        <title>Thousands of microbial genomes shed light on interconnected biogeochemical processes in an aquifer system.</title>
        <authorList>
            <person name="Anantharaman K."/>
            <person name="Brown C.T."/>
            <person name="Hug L.A."/>
            <person name="Sharon I."/>
            <person name="Castelle C.J."/>
            <person name="Probst A.J."/>
            <person name="Thomas B.C."/>
            <person name="Singh A."/>
            <person name="Wilkins M.J."/>
            <person name="Karaoz U."/>
            <person name="Brodie E.L."/>
            <person name="Williams K.H."/>
            <person name="Hubbard S.S."/>
            <person name="Banfield J.F."/>
        </authorList>
    </citation>
    <scope>NUCLEOTIDE SEQUENCE [LARGE SCALE GENOMIC DNA]</scope>
</reference>
<feature type="transmembrane region" description="Helical" evidence="1">
    <location>
        <begin position="178"/>
        <end position="198"/>
    </location>
</feature>
<keyword evidence="1" id="KW-0472">Membrane</keyword>
<dbReference type="AlphaFoldDB" id="A0A1F6DSG6"/>
<dbReference type="Pfam" id="PF13367">
    <property type="entry name" value="PrsW-protease"/>
    <property type="match status" value="1"/>
</dbReference>
<evidence type="ECO:0000313" key="3">
    <source>
        <dbReference type="Proteomes" id="UP000177232"/>
    </source>
</evidence>
<dbReference type="GO" id="GO:0008233">
    <property type="term" value="F:peptidase activity"/>
    <property type="evidence" value="ECO:0007669"/>
    <property type="project" value="InterPro"/>
</dbReference>
<dbReference type="Proteomes" id="UP000177232">
    <property type="component" value="Unassembled WGS sequence"/>
</dbReference>
<feature type="transmembrane region" description="Helical" evidence="1">
    <location>
        <begin position="146"/>
        <end position="166"/>
    </location>
</feature>
<organism evidence="2 3">
    <name type="scientific">Candidatus Kaiserbacteria bacterium RIFCSPHIGHO2_02_FULL_55_17</name>
    <dbReference type="NCBI Taxonomy" id="1798496"/>
    <lineage>
        <taxon>Bacteria</taxon>
        <taxon>Candidatus Kaiseribacteriota</taxon>
    </lineage>
</organism>
<evidence type="ECO:0008006" key="4">
    <source>
        <dbReference type="Google" id="ProtNLM"/>
    </source>
</evidence>
<dbReference type="STRING" id="1798496.A3C94_00775"/>
<feature type="transmembrane region" description="Helical" evidence="1">
    <location>
        <begin position="37"/>
        <end position="55"/>
    </location>
</feature>
<keyword evidence="1" id="KW-0812">Transmembrane</keyword>
<feature type="transmembrane region" description="Helical" evidence="1">
    <location>
        <begin position="107"/>
        <end position="126"/>
    </location>
</feature>
<dbReference type="PANTHER" id="PTHR36844:SF1">
    <property type="entry name" value="PROTEASE PRSW"/>
    <property type="match status" value="1"/>
</dbReference>